<dbReference type="OrthoDB" id="9798539at2"/>
<evidence type="ECO:0000313" key="4">
    <source>
        <dbReference type="Proteomes" id="UP000199352"/>
    </source>
</evidence>
<proteinExistence type="predicted"/>
<reference evidence="4" key="1">
    <citation type="submission" date="2016-10" db="EMBL/GenBank/DDBJ databases">
        <authorList>
            <person name="Varghese N."/>
            <person name="Submissions S."/>
        </authorList>
    </citation>
    <scope>NUCLEOTIDE SEQUENCE [LARGE SCALE GENOMIC DNA]</scope>
    <source>
        <strain evidence="4">CGMCC 4.3525</strain>
    </source>
</reference>
<dbReference type="EMBL" id="FOFR01000010">
    <property type="protein sequence ID" value="SER36484.1"/>
    <property type="molecule type" value="Genomic_DNA"/>
</dbReference>
<dbReference type="RefSeq" id="WP_089953610.1">
    <property type="nucleotide sequence ID" value="NZ_FOFR01000010.1"/>
</dbReference>
<feature type="chain" id="PRO_5038792779" evidence="1">
    <location>
        <begin position="20"/>
        <end position="322"/>
    </location>
</feature>
<gene>
    <name evidence="3" type="ORF">SAMN05216188_110262</name>
</gene>
<dbReference type="Pfam" id="PF13449">
    <property type="entry name" value="Phytase-like"/>
    <property type="match status" value="1"/>
</dbReference>
<name>A0A1H9NKF1_9PSEU</name>
<accession>A0A1H9NKF1</accession>
<sequence length="322" mass="34988">MFKSVLLVSALLTSTAAPAAAEAPVRFLGEHVLPMGLEVDGSAVGGLSGLDYDHRTRKWIIISDDRVAPRFFEADLSREGVRFTGVRTLNAADGPYAPSVVDPEDVRVDRWTGDVVWSQEGNRTADVLSDPFVQFNKRDGAFRRTLPLPEDLKMRPESGPRGNASLEGLTFAAGGTRVVSAVEGPLLQDGPPADQQRGAVSRVVVQSRQGRVLEQYRYQQEPLFAPGADTGVVAILEKSNGVYLVLERSFAQGVGNKVRLFEARPDGSSLRKRLLADLADLPLSKVDNVEGMAWGPDGTLWLVSDNNFSSTQITQFIALDVR</sequence>
<keyword evidence="1" id="KW-0732">Signal</keyword>
<keyword evidence="4" id="KW-1185">Reference proteome</keyword>
<organism evidence="3 4">
    <name type="scientific">Lentzea xinjiangensis</name>
    <dbReference type="NCBI Taxonomy" id="402600"/>
    <lineage>
        <taxon>Bacteria</taxon>
        <taxon>Bacillati</taxon>
        <taxon>Actinomycetota</taxon>
        <taxon>Actinomycetes</taxon>
        <taxon>Pseudonocardiales</taxon>
        <taxon>Pseudonocardiaceae</taxon>
        <taxon>Lentzea</taxon>
    </lineage>
</organism>
<dbReference type="Proteomes" id="UP000199352">
    <property type="component" value="Unassembled WGS sequence"/>
</dbReference>
<feature type="domain" description="Phytase-like" evidence="2">
    <location>
        <begin position="43"/>
        <end position="308"/>
    </location>
</feature>
<evidence type="ECO:0000259" key="2">
    <source>
        <dbReference type="Pfam" id="PF13449"/>
    </source>
</evidence>
<dbReference type="AlphaFoldDB" id="A0A1H9NKF1"/>
<dbReference type="InterPro" id="IPR027372">
    <property type="entry name" value="Phytase-like_dom"/>
</dbReference>
<dbReference type="STRING" id="402600.SAMN05216188_110262"/>
<dbReference type="SUPFAM" id="SSF101898">
    <property type="entry name" value="NHL repeat"/>
    <property type="match status" value="1"/>
</dbReference>
<evidence type="ECO:0000313" key="3">
    <source>
        <dbReference type="EMBL" id="SER36484.1"/>
    </source>
</evidence>
<protein>
    <submittedName>
        <fullName evidence="3">Uncharacterized conserved protein</fullName>
    </submittedName>
</protein>
<evidence type="ECO:0000256" key="1">
    <source>
        <dbReference type="SAM" id="SignalP"/>
    </source>
</evidence>
<feature type="signal peptide" evidence="1">
    <location>
        <begin position="1"/>
        <end position="19"/>
    </location>
</feature>